<dbReference type="Proteomes" id="UP000325957">
    <property type="component" value="Unassembled WGS sequence"/>
</dbReference>
<keyword evidence="4" id="KW-1185">Reference proteome</keyword>
<proteinExistence type="predicted"/>
<feature type="region of interest" description="Disordered" evidence="1">
    <location>
        <begin position="169"/>
        <end position="215"/>
    </location>
</feature>
<organism evidence="3 4">
    <name type="scientific">Kocuria coralli</name>
    <dbReference type="NCBI Taxonomy" id="1461025"/>
    <lineage>
        <taxon>Bacteria</taxon>
        <taxon>Bacillati</taxon>
        <taxon>Actinomycetota</taxon>
        <taxon>Actinomycetes</taxon>
        <taxon>Micrococcales</taxon>
        <taxon>Micrococcaceae</taxon>
        <taxon>Kocuria</taxon>
    </lineage>
</organism>
<feature type="compositionally biased region" description="Low complexity" evidence="1">
    <location>
        <begin position="198"/>
        <end position="209"/>
    </location>
</feature>
<gene>
    <name evidence="3" type="ORF">FCK90_10165</name>
</gene>
<accession>A0A5J5KWX8</accession>
<dbReference type="EMBL" id="SZWF01000014">
    <property type="protein sequence ID" value="KAA9393780.1"/>
    <property type="molecule type" value="Genomic_DNA"/>
</dbReference>
<keyword evidence="2" id="KW-0472">Membrane</keyword>
<keyword evidence="2" id="KW-1133">Transmembrane helix</keyword>
<evidence type="ECO:0000313" key="4">
    <source>
        <dbReference type="Proteomes" id="UP000325957"/>
    </source>
</evidence>
<name>A0A5J5KWX8_9MICC</name>
<comment type="caution">
    <text evidence="3">The sequence shown here is derived from an EMBL/GenBank/DDBJ whole genome shotgun (WGS) entry which is preliminary data.</text>
</comment>
<evidence type="ECO:0000256" key="1">
    <source>
        <dbReference type="SAM" id="MobiDB-lite"/>
    </source>
</evidence>
<protein>
    <submittedName>
        <fullName evidence="3">PH domain-containing protein</fullName>
    </submittedName>
</protein>
<feature type="transmembrane region" description="Helical" evidence="2">
    <location>
        <begin position="61"/>
        <end position="80"/>
    </location>
</feature>
<evidence type="ECO:0000313" key="3">
    <source>
        <dbReference type="EMBL" id="KAA9393780.1"/>
    </source>
</evidence>
<dbReference type="OrthoDB" id="4878612at2"/>
<dbReference type="RefSeq" id="WP_158034200.1">
    <property type="nucleotide sequence ID" value="NZ_ML708620.1"/>
</dbReference>
<evidence type="ECO:0000256" key="2">
    <source>
        <dbReference type="SAM" id="Phobius"/>
    </source>
</evidence>
<feature type="transmembrane region" description="Helical" evidence="2">
    <location>
        <begin position="24"/>
        <end position="41"/>
    </location>
</feature>
<reference evidence="3 4" key="1">
    <citation type="submission" date="2019-05" db="EMBL/GenBank/DDBJ databases">
        <title>Kocuria coralli sp. nov., a novel actinobacterium isolated from coral reef seawater.</title>
        <authorList>
            <person name="Li J."/>
        </authorList>
    </citation>
    <scope>NUCLEOTIDE SEQUENCE [LARGE SCALE GENOMIC DNA]</scope>
    <source>
        <strain evidence="3 4">SCSIO 13007</strain>
    </source>
</reference>
<dbReference type="AlphaFoldDB" id="A0A5J5KWX8"/>
<feature type="compositionally biased region" description="Gly residues" evidence="1">
    <location>
        <begin position="176"/>
        <end position="197"/>
    </location>
</feature>
<sequence length="215" mass="22799">MKKKLRLEPGEQVVVSTVAHPAKLIKPAVVLVVSVFLHGLLQRMLDVRWRPIEQPWTSIHTVLGAALSILLILVVVLAVLRPVVRWARTRFVLTSRRLMLVGGAAPRGGVRIPLAWLQRVDTQIARGPVGSAGIGTLSADFGQAGILRLSYAPRVVEFGRLIETKAQANRPHPGPFYGGQSGYGPVPGYGQGSGPASGPGASFGPSQGSAAGGRW</sequence>
<keyword evidence="2" id="KW-0812">Transmembrane</keyword>